<feature type="compositionally biased region" description="Polar residues" evidence="1">
    <location>
        <begin position="20"/>
        <end position="39"/>
    </location>
</feature>
<dbReference type="PROSITE" id="PS51406">
    <property type="entry name" value="FIBRINOGEN_C_2"/>
    <property type="match status" value="1"/>
</dbReference>
<evidence type="ECO:0000256" key="1">
    <source>
        <dbReference type="SAM" id="MobiDB-lite"/>
    </source>
</evidence>
<evidence type="ECO:0000313" key="5">
    <source>
        <dbReference type="WBParaSite" id="PSAMB.scaffold2735size21576.g18950.t1"/>
    </source>
</evidence>
<evidence type="ECO:0000313" key="4">
    <source>
        <dbReference type="Proteomes" id="UP000887566"/>
    </source>
</evidence>
<feature type="region of interest" description="Disordered" evidence="1">
    <location>
        <begin position="1"/>
        <end position="41"/>
    </location>
</feature>
<dbReference type="InterPro" id="IPR036056">
    <property type="entry name" value="Fibrinogen-like_C"/>
</dbReference>
<dbReference type="PANTHER" id="PTHR19143:SF327">
    <property type="entry name" value="FI21813P1-RELATED"/>
    <property type="match status" value="1"/>
</dbReference>
<dbReference type="InterPro" id="IPR002181">
    <property type="entry name" value="Fibrinogen_a/b/g_C_dom"/>
</dbReference>
<organism evidence="4 5">
    <name type="scientific">Plectus sambesii</name>
    <dbReference type="NCBI Taxonomy" id="2011161"/>
    <lineage>
        <taxon>Eukaryota</taxon>
        <taxon>Metazoa</taxon>
        <taxon>Ecdysozoa</taxon>
        <taxon>Nematoda</taxon>
        <taxon>Chromadorea</taxon>
        <taxon>Plectida</taxon>
        <taxon>Plectina</taxon>
        <taxon>Plectoidea</taxon>
        <taxon>Plectidae</taxon>
        <taxon>Plectus</taxon>
    </lineage>
</organism>
<reference evidence="5" key="1">
    <citation type="submission" date="2022-11" db="UniProtKB">
        <authorList>
            <consortium name="WormBaseParasite"/>
        </authorList>
    </citation>
    <scope>IDENTIFICATION</scope>
</reference>
<keyword evidence="4" id="KW-1185">Reference proteome</keyword>
<dbReference type="NCBIfam" id="NF040941">
    <property type="entry name" value="GGGWT_bact"/>
    <property type="match status" value="1"/>
</dbReference>
<feature type="domain" description="Fibrinogen C-terminal" evidence="3">
    <location>
        <begin position="124"/>
        <end position="374"/>
    </location>
</feature>
<dbReference type="AlphaFoldDB" id="A0A914VYC0"/>
<dbReference type="Proteomes" id="UP000887566">
    <property type="component" value="Unplaced"/>
</dbReference>
<evidence type="ECO:0000259" key="3">
    <source>
        <dbReference type="PROSITE" id="PS51406"/>
    </source>
</evidence>
<keyword evidence="2" id="KW-1133">Transmembrane helix</keyword>
<dbReference type="InterPro" id="IPR050373">
    <property type="entry name" value="Fibrinogen_C-term_domain"/>
</dbReference>
<dbReference type="PANTHER" id="PTHR19143">
    <property type="entry name" value="FIBRINOGEN/TENASCIN/ANGIOPOEITIN"/>
    <property type="match status" value="1"/>
</dbReference>
<dbReference type="SMART" id="SM00186">
    <property type="entry name" value="FBG"/>
    <property type="match status" value="1"/>
</dbReference>
<dbReference type="WBParaSite" id="PSAMB.scaffold2735size21576.g18950.t1">
    <property type="protein sequence ID" value="PSAMB.scaffold2735size21576.g18950.t1"/>
    <property type="gene ID" value="PSAMB.scaffold2735size21576.g18950"/>
</dbReference>
<accession>A0A914VYC0</accession>
<evidence type="ECO:0000256" key="2">
    <source>
        <dbReference type="SAM" id="Phobius"/>
    </source>
</evidence>
<sequence>MNGSTDSMEEVDLTDIPASSKETTPTDPSEQPDDQSTNDRLAPANTAIPLWAISSEIHGVMKVKETAHWQNSVVDQLADAEEQPEDKLRKYCFRWGIHVGIIAVLAFILLVYFYSSDSTSPVVVNIAPVSKDCFDLRHRELENFNGIYTISPQNGTSFHAYCDMLTDGGGWTVLQRRTEGGLVFWNRTWTDYQLGFDNGLDGDFWLGLDRLHMLANKDENVTLRIEIWGDQCALQLDTNATSESKNCSETENGYWFAEWTFQVANESDGYLVTMVSRTAGNLSSDDDDSNFQSINGIKYTTVDDNSNNLDTERNCTIHGELGEWWPGNCTSSLNGHYEIDELGNSGFRWRQDDVDGTFSWIYPSLSEMKLRRNDVDPLII</sequence>
<keyword evidence="2" id="KW-0472">Membrane</keyword>
<dbReference type="GO" id="GO:0005615">
    <property type="term" value="C:extracellular space"/>
    <property type="evidence" value="ECO:0007669"/>
    <property type="project" value="TreeGrafter"/>
</dbReference>
<dbReference type="SUPFAM" id="SSF56496">
    <property type="entry name" value="Fibrinogen C-terminal domain-like"/>
    <property type="match status" value="1"/>
</dbReference>
<name>A0A914VYC0_9BILA</name>
<dbReference type="InterPro" id="IPR014716">
    <property type="entry name" value="Fibrinogen_a/b/g_C_1"/>
</dbReference>
<protein>
    <submittedName>
        <fullName evidence="5">Fibrinogen C-terminal domain-containing protein</fullName>
    </submittedName>
</protein>
<dbReference type="Gene3D" id="3.90.215.10">
    <property type="entry name" value="Gamma Fibrinogen, chain A, domain 1"/>
    <property type="match status" value="1"/>
</dbReference>
<dbReference type="Pfam" id="PF00147">
    <property type="entry name" value="Fibrinogen_C"/>
    <property type="match status" value="1"/>
</dbReference>
<proteinExistence type="predicted"/>
<feature type="transmembrane region" description="Helical" evidence="2">
    <location>
        <begin position="95"/>
        <end position="114"/>
    </location>
</feature>
<keyword evidence="2" id="KW-0812">Transmembrane</keyword>